<organism evidence="1">
    <name type="scientific">[Clostridium] nexile</name>
    <dbReference type="NCBI Taxonomy" id="29361"/>
    <lineage>
        <taxon>Bacteria</taxon>
        <taxon>Bacillati</taxon>
        <taxon>Bacillota</taxon>
        <taxon>Clostridia</taxon>
        <taxon>Lachnospirales</taxon>
        <taxon>Lachnospiraceae</taxon>
        <taxon>Tyzzerella</taxon>
    </lineage>
</organism>
<accession>A0A6N2VTY4</accession>
<sequence>MEKRGFGDNQLLGFYENYAIVYSFEDEALYCYESEVIEDMIGCAVENDLLKGIDILPEKKQIEIQKRFLEYGVGDNQLLGFFENYAIVFSFEDEALYYYESEVIEDTIGCAVENEILKRVDTLPEKEQKEICKRYLKEW</sequence>
<protein>
    <submittedName>
        <fullName evidence="1">Uncharacterized protein</fullName>
    </submittedName>
</protein>
<evidence type="ECO:0000313" key="1">
    <source>
        <dbReference type="EMBL" id="VYT33163.1"/>
    </source>
</evidence>
<gene>
    <name evidence="1" type="ORF">CNLFYP112_00551</name>
</gene>
<proteinExistence type="predicted"/>
<name>A0A6N2VTY4_9FIRM</name>
<dbReference type="AlphaFoldDB" id="A0A6N2VTY4"/>
<reference evidence="1" key="1">
    <citation type="submission" date="2019-11" db="EMBL/GenBank/DDBJ databases">
        <authorList>
            <person name="Feng L."/>
        </authorList>
    </citation>
    <scope>NUCLEOTIDE SEQUENCE</scope>
    <source>
        <strain evidence="1">CnexileLFYP112</strain>
    </source>
</reference>
<dbReference type="EMBL" id="CACRTG010000034">
    <property type="protein sequence ID" value="VYT33163.1"/>
    <property type="molecule type" value="Genomic_DNA"/>
</dbReference>